<evidence type="ECO:0000256" key="12">
    <source>
        <dbReference type="PROSITE-ProRule" id="PRU00152"/>
    </source>
</evidence>
<evidence type="ECO:0000256" key="8">
    <source>
        <dbReference type="ARBA" id="ARBA00023002"/>
    </source>
</evidence>
<organism evidence="18">
    <name type="scientific">Opuntia streptacantha</name>
    <name type="common">Prickly pear cactus</name>
    <name type="synonym">Opuntia cardona</name>
    <dbReference type="NCBI Taxonomy" id="393608"/>
    <lineage>
        <taxon>Eukaryota</taxon>
        <taxon>Viridiplantae</taxon>
        <taxon>Streptophyta</taxon>
        <taxon>Embryophyta</taxon>
        <taxon>Tracheophyta</taxon>
        <taxon>Spermatophyta</taxon>
        <taxon>Magnoliopsida</taxon>
        <taxon>eudicotyledons</taxon>
        <taxon>Gunneridae</taxon>
        <taxon>Pentapetalae</taxon>
        <taxon>Caryophyllales</taxon>
        <taxon>Cactineae</taxon>
        <taxon>Cactaceae</taxon>
        <taxon>Opuntioideae</taxon>
        <taxon>Opuntia</taxon>
    </lineage>
</organism>
<dbReference type="Pfam" id="PF01477">
    <property type="entry name" value="PLAT"/>
    <property type="match status" value="1"/>
</dbReference>
<comment type="caution">
    <text evidence="12">Lacks conserved residue(s) required for the propagation of feature annotation.</text>
</comment>
<name>A0A7C8YEN6_OPUST</name>
<evidence type="ECO:0000256" key="9">
    <source>
        <dbReference type="ARBA" id="ARBA00023004"/>
    </source>
</evidence>
<feature type="domain" description="Lipoxygenase" evidence="17">
    <location>
        <begin position="195"/>
        <end position="896"/>
    </location>
</feature>
<dbReference type="Gene3D" id="3.10.450.60">
    <property type="match status" value="1"/>
</dbReference>
<dbReference type="FunFam" id="3.10.450.60:FF:000002">
    <property type="entry name" value="Lipoxygenase"/>
    <property type="match status" value="1"/>
</dbReference>
<dbReference type="Pfam" id="PF00305">
    <property type="entry name" value="Lipoxygenase"/>
    <property type="match status" value="1"/>
</dbReference>
<dbReference type="PRINTS" id="PR00087">
    <property type="entry name" value="LIPOXYGENASE"/>
</dbReference>
<dbReference type="AlphaFoldDB" id="A0A7C8YEN6"/>
<evidence type="ECO:0000256" key="7">
    <source>
        <dbReference type="ARBA" id="ARBA00022964"/>
    </source>
</evidence>
<evidence type="ECO:0000256" key="14">
    <source>
        <dbReference type="RuleBase" id="RU003975"/>
    </source>
</evidence>
<dbReference type="FunFam" id="4.10.372.10:FF:000001">
    <property type="entry name" value="Lipoxygenase"/>
    <property type="match status" value="1"/>
</dbReference>
<evidence type="ECO:0000256" key="3">
    <source>
        <dbReference type="ARBA" id="ARBA00022516"/>
    </source>
</evidence>
<evidence type="ECO:0000256" key="1">
    <source>
        <dbReference type="ARBA" id="ARBA00001962"/>
    </source>
</evidence>
<dbReference type="GO" id="GO:0046872">
    <property type="term" value="F:metal ion binding"/>
    <property type="evidence" value="ECO:0007669"/>
    <property type="project" value="UniProtKB-UniRule"/>
</dbReference>
<dbReference type="EMBL" id="GISG01010274">
    <property type="protein sequence ID" value="MBA4616173.1"/>
    <property type="molecule type" value="Transcribed_RNA"/>
</dbReference>
<dbReference type="InterPro" id="IPR036392">
    <property type="entry name" value="PLAT/LH2_dom_sf"/>
</dbReference>
<keyword evidence="9 13" id="KW-0408">Iron</keyword>
<dbReference type="InterPro" id="IPR036226">
    <property type="entry name" value="LipOase_C_sf"/>
</dbReference>
<dbReference type="GO" id="GO:0031408">
    <property type="term" value="P:oxylipin biosynthetic process"/>
    <property type="evidence" value="ECO:0007669"/>
    <property type="project" value="UniProtKB-UniRule"/>
</dbReference>
<evidence type="ECO:0000256" key="4">
    <source>
        <dbReference type="ARBA" id="ARBA00022723"/>
    </source>
</evidence>
<dbReference type="InterPro" id="IPR042057">
    <property type="entry name" value="Lipoxy_PLAT/LH2"/>
</dbReference>
<comment type="similarity">
    <text evidence="2 13">Belongs to the lipoxygenase family.</text>
</comment>
<dbReference type="InterPro" id="IPR000907">
    <property type="entry name" value="LipOase"/>
</dbReference>
<feature type="domain" description="PLAT" evidence="16">
    <location>
        <begin position="53"/>
        <end position="192"/>
    </location>
</feature>
<dbReference type="InterPro" id="IPR013819">
    <property type="entry name" value="LipOase_C"/>
</dbReference>
<dbReference type="Gene3D" id="4.10.375.10">
    <property type="entry name" value="Lipoxygenase-1, Domain 2"/>
    <property type="match status" value="1"/>
</dbReference>
<comment type="function">
    <text evidence="14">Plant lipoxygenase may be involved in a number of diverse aspects of plant physiology including growth and development, pest resistance, and senescence or responses to wounding.</text>
</comment>
<dbReference type="PROSITE" id="PS50095">
    <property type="entry name" value="PLAT"/>
    <property type="match status" value="1"/>
</dbReference>
<dbReference type="InterPro" id="IPR020833">
    <property type="entry name" value="LipOase_Fe_BS"/>
</dbReference>
<keyword evidence="10" id="KW-0443">Lipid metabolism</keyword>
<dbReference type="SMART" id="SM00308">
    <property type="entry name" value="LH2"/>
    <property type="match status" value="1"/>
</dbReference>
<accession>A0A7C8YEN6</accession>
<dbReference type="PROSITE" id="PS51393">
    <property type="entry name" value="LIPOXYGENASE_3"/>
    <property type="match status" value="1"/>
</dbReference>
<evidence type="ECO:0000256" key="13">
    <source>
        <dbReference type="RuleBase" id="RU003974"/>
    </source>
</evidence>
<dbReference type="FunFam" id="4.10.375.10:FF:000001">
    <property type="entry name" value="Lipoxygenase"/>
    <property type="match status" value="1"/>
</dbReference>
<keyword evidence="6" id="KW-0276">Fatty acid metabolism</keyword>
<keyword evidence="5 14" id="KW-0925">Oxylipin biosynthesis</keyword>
<dbReference type="Gene3D" id="4.10.372.10">
    <property type="entry name" value="Lipoxygenase-1, Domain 3"/>
    <property type="match status" value="1"/>
</dbReference>
<feature type="region of interest" description="Disordered" evidence="15">
    <location>
        <begin position="255"/>
        <end position="279"/>
    </location>
</feature>
<keyword evidence="3 14" id="KW-0444">Lipid biosynthesis</keyword>
<comment type="pathway">
    <text evidence="14">Lipid metabolism; oxylipin biosynthesis.</text>
</comment>
<dbReference type="PRINTS" id="PR00468">
    <property type="entry name" value="PLTLPOXGNASE"/>
</dbReference>
<evidence type="ECO:0000256" key="2">
    <source>
        <dbReference type="ARBA" id="ARBA00009419"/>
    </source>
</evidence>
<dbReference type="PROSITE" id="PS00081">
    <property type="entry name" value="LIPOXYGENASE_2"/>
    <property type="match status" value="1"/>
</dbReference>
<dbReference type="CDD" id="cd01751">
    <property type="entry name" value="PLAT_LH2"/>
    <property type="match status" value="1"/>
</dbReference>
<evidence type="ECO:0000256" key="6">
    <source>
        <dbReference type="ARBA" id="ARBA00022832"/>
    </source>
</evidence>
<comment type="cofactor">
    <cofactor evidence="1 13">
        <name>Fe cation</name>
        <dbReference type="ChEBI" id="CHEBI:24875"/>
    </cofactor>
</comment>
<dbReference type="InterPro" id="IPR020834">
    <property type="entry name" value="LipOase_CS"/>
</dbReference>
<protein>
    <recommendedName>
        <fullName evidence="14">Lipoxygenase</fullName>
        <ecNumber evidence="14">1.13.11.-</ecNumber>
    </recommendedName>
</protein>
<keyword evidence="7 13" id="KW-0223">Dioxygenase</keyword>
<dbReference type="GO" id="GO:0016702">
    <property type="term" value="F:oxidoreductase activity, acting on single donors with incorporation of molecular oxygen, incorporation of two atoms of oxygen"/>
    <property type="evidence" value="ECO:0007669"/>
    <property type="project" value="InterPro"/>
</dbReference>
<evidence type="ECO:0000256" key="15">
    <source>
        <dbReference type="SAM" id="MobiDB-lite"/>
    </source>
</evidence>
<evidence type="ECO:0000256" key="10">
    <source>
        <dbReference type="ARBA" id="ARBA00023098"/>
    </source>
</evidence>
<dbReference type="Gene3D" id="2.60.60.20">
    <property type="entry name" value="PLAT/LH2 domain"/>
    <property type="match status" value="1"/>
</dbReference>
<evidence type="ECO:0000259" key="17">
    <source>
        <dbReference type="PROSITE" id="PS51393"/>
    </source>
</evidence>
<evidence type="ECO:0000256" key="5">
    <source>
        <dbReference type="ARBA" id="ARBA00022767"/>
    </source>
</evidence>
<dbReference type="InterPro" id="IPR001246">
    <property type="entry name" value="LipOase_plant"/>
</dbReference>
<reference evidence="18" key="1">
    <citation type="journal article" date="2013" name="J. Plant Res.">
        <title>Effect of fungi and light on seed germination of three Opuntia species from semiarid lands of central Mexico.</title>
        <authorList>
            <person name="Delgado-Sanchez P."/>
            <person name="Jimenez-Bremont J.F."/>
            <person name="Guerrero-Gonzalez Mde L."/>
            <person name="Flores J."/>
        </authorList>
    </citation>
    <scope>NUCLEOTIDE SEQUENCE</scope>
    <source>
        <tissue evidence="18">Cladode</tissue>
    </source>
</reference>
<dbReference type="SUPFAM" id="SSF48484">
    <property type="entry name" value="Lipoxigenase"/>
    <property type="match status" value="1"/>
</dbReference>
<reference evidence="18" key="2">
    <citation type="submission" date="2020-07" db="EMBL/GenBank/DDBJ databases">
        <authorList>
            <person name="Vera ALvarez R."/>
            <person name="Arias-Moreno D.M."/>
            <person name="Jimenez-Jacinto V."/>
            <person name="Jimenez-Bremont J.F."/>
            <person name="Swaminathan K."/>
            <person name="Moose S.P."/>
            <person name="Guerrero-Gonzalez M.L."/>
            <person name="Marino-Ramirez L."/>
            <person name="Landsman D."/>
            <person name="Rodriguez-Kessler M."/>
            <person name="Delgado-Sanchez P."/>
        </authorList>
    </citation>
    <scope>NUCLEOTIDE SEQUENCE</scope>
    <source>
        <tissue evidence="18">Cladode</tissue>
    </source>
</reference>
<dbReference type="UniPathway" id="UPA00382"/>
<sequence>MGFCRSTKLIDKAASKMVCGRGSLYKFKSAGRNDGVQSVSDGEEGSNNGFKKIRGTVVLMKKNVLDFNDVPASLLDRIHELVGKGVSLQLVSADQPDPAKGDRGKMGNAAYLEKWVSIRTPLTAGETTLHVTFDWHDSMGVPGAFILKNHHHSQFYLRTVTLDVPGHGRIHFVCNSWVYPAHRYKYNRVFFSNKTYLPHETPKALCKYREEELVNLRGDRKGVLKEWDRVYDYDYYNDLGMPDKGQEYARPVLGGSSEYPYPRRGRTGRKPTKTDPNTESRLPLLSLDIYVPRDERFGHLKFSDFLAYALKSLVQILVPELKSICDKTPNEFDSFEDVMELYEGGIKLPNAALTKLKNRIPWEMFKELVRSDGEHFLKFPVPDVVKEDKSAWRTDEEFAREMLAGLNPVVIRRLEEFPPRSRLDPQFYGNQSSAITTEHVEKNMEGYSVEKAIKTNRLYILDHHDCLMPYLRRINSTTTKTYATRTVLFLKYDGTLKPVAIELSLPHPQGDNHGAISQVYTPAEEGVEASVWQLAKAYVAVNDSGYHQLISHWLHTHAVIEPFIIATNRHLSVLHPIYKLLQPHFRDTMNINALARQILINANGVLEKTVFPAKFSMEMSSIIYKDWVLTDQALPVDLLRRGMAVEDSNHPHGLKLLIEDYPYAVDGLDIWSAIEIWVSDYCSFYYPLDKMVEDDPELQSWWNEIRNEGHGDKKDEPWWPKMNVRRDLVNTCTIIIWIASALHAAVNFGQYSYAGFLPNRPTISRRFMPQPGTAEYAELESDPEKAFLKTITPQFQTLLGISLIEILSRHSTDEVYLGQRESPEWTTDAEPLATFHRFQMRLFEIEKKIIERNNDKGLKNRSGLVKVPYTLLYPNSSDYSRTGGLTGKGIPNSISI</sequence>
<dbReference type="Gene3D" id="1.20.245.10">
    <property type="entry name" value="Lipoxygenase-1, Domain 5"/>
    <property type="match status" value="1"/>
</dbReference>
<dbReference type="FunFam" id="1.20.245.10:FF:000002">
    <property type="entry name" value="Lipoxygenase"/>
    <property type="match status" value="1"/>
</dbReference>
<dbReference type="PANTHER" id="PTHR11771">
    <property type="entry name" value="LIPOXYGENASE"/>
    <property type="match status" value="1"/>
</dbReference>
<dbReference type="InterPro" id="IPR001024">
    <property type="entry name" value="PLAT/LH2_dom"/>
</dbReference>
<dbReference type="SUPFAM" id="SSF49723">
    <property type="entry name" value="Lipase/lipooxygenase domain (PLAT/LH2 domain)"/>
    <property type="match status" value="1"/>
</dbReference>
<evidence type="ECO:0000313" key="18">
    <source>
        <dbReference type="EMBL" id="MBA4616173.1"/>
    </source>
</evidence>
<dbReference type="InterPro" id="IPR027433">
    <property type="entry name" value="Lipoxygenase_dom_3"/>
</dbReference>
<keyword evidence="4 13" id="KW-0479">Metal-binding</keyword>
<keyword evidence="8 13" id="KW-0560">Oxidoreductase</keyword>
<evidence type="ECO:0000256" key="11">
    <source>
        <dbReference type="ARBA" id="ARBA00023160"/>
    </source>
</evidence>
<dbReference type="EC" id="1.13.11.-" evidence="14"/>
<dbReference type="PROSITE" id="PS00711">
    <property type="entry name" value="LIPOXYGENASE_1"/>
    <property type="match status" value="1"/>
</dbReference>
<evidence type="ECO:0000259" key="16">
    <source>
        <dbReference type="PROSITE" id="PS50095"/>
    </source>
</evidence>
<dbReference type="GO" id="GO:0034440">
    <property type="term" value="P:lipid oxidation"/>
    <property type="evidence" value="ECO:0007669"/>
    <property type="project" value="InterPro"/>
</dbReference>
<dbReference type="GO" id="GO:0006633">
    <property type="term" value="P:fatty acid biosynthetic process"/>
    <property type="evidence" value="ECO:0007669"/>
    <property type="project" value="UniProtKB-KW"/>
</dbReference>
<keyword evidence="11 14" id="KW-0275">Fatty acid biosynthesis</keyword>
<proteinExistence type="inferred from homology"/>